<reference evidence="3" key="2">
    <citation type="submission" date="2013-04" db="EMBL/GenBank/DDBJ databases">
        <title>Genomic mechanisms accounting for the adaptation to parasitism in nematode-trapping fungi.</title>
        <authorList>
            <person name="Ahren D.G."/>
        </authorList>
    </citation>
    <scope>NUCLEOTIDE SEQUENCE [LARGE SCALE GENOMIC DNA]</scope>
    <source>
        <strain evidence="3">CBS 200.50</strain>
    </source>
</reference>
<feature type="chain" id="PRO_5004548378" evidence="1">
    <location>
        <begin position="17"/>
        <end position="110"/>
    </location>
</feature>
<evidence type="ECO:0000256" key="1">
    <source>
        <dbReference type="SAM" id="SignalP"/>
    </source>
</evidence>
<dbReference type="EMBL" id="AQGS01000405">
    <property type="protein sequence ID" value="EPS40390.1"/>
    <property type="molecule type" value="Genomic_DNA"/>
</dbReference>
<reference evidence="2 3" key="1">
    <citation type="journal article" date="2013" name="PLoS Genet.">
        <title>Genomic mechanisms accounting for the adaptation to parasitism in nematode-trapping fungi.</title>
        <authorList>
            <person name="Meerupati T."/>
            <person name="Andersson K.M."/>
            <person name="Friman E."/>
            <person name="Kumar D."/>
            <person name="Tunlid A."/>
            <person name="Ahren D."/>
        </authorList>
    </citation>
    <scope>NUCLEOTIDE SEQUENCE [LARGE SCALE GENOMIC DNA]</scope>
    <source>
        <strain evidence="2 3">CBS 200.50</strain>
    </source>
</reference>
<dbReference type="AlphaFoldDB" id="S8ABQ4"/>
<protein>
    <submittedName>
        <fullName evidence="2">Uncharacterized protein</fullName>
    </submittedName>
</protein>
<dbReference type="Proteomes" id="UP000015100">
    <property type="component" value="Unassembled WGS sequence"/>
</dbReference>
<evidence type="ECO:0000313" key="2">
    <source>
        <dbReference type="EMBL" id="EPS40390.1"/>
    </source>
</evidence>
<sequence length="110" mass="11086">MKSAVVLTLFAALAAAAPQTLTGPGRCGGDSGLKCHKNALCVGEKEIKGGVGICITGPIQPCGNFFGDRCPSTGSWYCISDPRINCPPGVMDCGGGVCMPAQWAAAVGLN</sequence>
<evidence type="ECO:0000313" key="3">
    <source>
        <dbReference type="Proteomes" id="UP000015100"/>
    </source>
</evidence>
<gene>
    <name evidence="2" type="ORF">H072_5809</name>
</gene>
<accession>S8ABQ4</accession>
<comment type="caution">
    <text evidence="2">The sequence shown here is derived from an EMBL/GenBank/DDBJ whole genome shotgun (WGS) entry which is preliminary data.</text>
</comment>
<name>S8ABQ4_DACHA</name>
<dbReference type="OrthoDB" id="5322161at2759"/>
<dbReference type="OMA" id="FENQCAN"/>
<keyword evidence="3" id="KW-1185">Reference proteome</keyword>
<organism evidence="2 3">
    <name type="scientific">Dactylellina haptotyla (strain CBS 200.50)</name>
    <name type="common">Nematode-trapping fungus</name>
    <name type="synonym">Monacrosporium haptotylum</name>
    <dbReference type="NCBI Taxonomy" id="1284197"/>
    <lineage>
        <taxon>Eukaryota</taxon>
        <taxon>Fungi</taxon>
        <taxon>Dikarya</taxon>
        <taxon>Ascomycota</taxon>
        <taxon>Pezizomycotina</taxon>
        <taxon>Orbiliomycetes</taxon>
        <taxon>Orbiliales</taxon>
        <taxon>Orbiliaceae</taxon>
        <taxon>Dactylellina</taxon>
    </lineage>
</organism>
<keyword evidence="1" id="KW-0732">Signal</keyword>
<dbReference type="HOGENOM" id="CLU_2082260_0_0_1"/>
<feature type="signal peptide" evidence="1">
    <location>
        <begin position="1"/>
        <end position="16"/>
    </location>
</feature>
<proteinExistence type="predicted"/>